<dbReference type="Pfam" id="PF10282">
    <property type="entry name" value="Lactonase"/>
    <property type="match status" value="1"/>
</dbReference>
<reference evidence="2 3" key="1">
    <citation type="journal article" date="2024" name="IMA Fungus">
        <title>Apiospora arundinis, a panoply of carbohydrate-active enzymes and secondary metabolites.</title>
        <authorList>
            <person name="Sorensen T."/>
            <person name="Petersen C."/>
            <person name="Muurmann A.T."/>
            <person name="Christiansen J.V."/>
            <person name="Brundto M.L."/>
            <person name="Overgaard C.K."/>
            <person name="Boysen A.T."/>
            <person name="Wollenberg R.D."/>
            <person name="Larsen T.O."/>
            <person name="Sorensen J.L."/>
            <person name="Nielsen K.L."/>
            <person name="Sondergaard T.E."/>
        </authorList>
    </citation>
    <scope>NUCLEOTIDE SEQUENCE [LARGE SCALE GENOMIC DNA]</scope>
    <source>
        <strain evidence="2 3">AAU 773</strain>
    </source>
</reference>
<comment type="similarity">
    <text evidence="1">Belongs to the cycloisomerase 2 family.</text>
</comment>
<accession>A0ABR2I7V4</accession>
<comment type="caution">
    <text evidence="2">The sequence shown here is derived from an EMBL/GenBank/DDBJ whole genome shotgun (WGS) entry which is preliminary data.</text>
</comment>
<gene>
    <name evidence="2" type="ORF">PGQ11_009877</name>
</gene>
<dbReference type="Proteomes" id="UP001390339">
    <property type="component" value="Unassembled WGS sequence"/>
</dbReference>
<organism evidence="2 3">
    <name type="scientific">Apiospora arundinis</name>
    <dbReference type="NCBI Taxonomy" id="335852"/>
    <lineage>
        <taxon>Eukaryota</taxon>
        <taxon>Fungi</taxon>
        <taxon>Dikarya</taxon>
        <taxon>Ascomycota</taxon>
        <taxon>Pezizomycotina</taxon>
        <taxon>Sordariomycetes</taxon>
        <taxon>Xylariomycetidae</taxon>
        <taxon>Amphisphaeriales</taxon>
        <taxon>Apiosporaceae</taxon>
        <taxon>Apiospora</taxon>
    </lineage>
</organism>
<protein>
    <submittedName>
        <fullName evidence="2">Carboxy-cis-cis-muconate cyclase</fullName>
    </submittedName>
</protein>
<dbReference type="PANTHER" id="PTHR30344">
    <property type="entry name" value="6-PHOSPHOGLUCONOLACTONASE-RELATED"/>
    <property type="match status" value="1"/>
</dbReference>
<dbReference type="EMBL" id="JAPCWZ010000006">
    <property type="protein sequence ID" value="KAK8859143.1"/>
    <property type="molecule type" value="Genomic_DNA"/>
</dbReference>
<proteinExistence type="inferred from homology"/>
<dbReference type="Gene3D" id="2.130.10.10">
    <property type="entry name" value="YVTN repeat-like/Quinoprotein amine dehydrogenase"/>
    <property type="match status" value="1"/>
</dbReference>
<dbReference type="SUPFAM" id="SSF75011">
    <property type="entry name" value="3-carboxy-cis,cis-mucoante lactonizing enzyme"/>
    <property type="match status" value="1"/>
</dbReference>
<keyword evidence="3" id="KW-1185">Reference proteome</keyword>
<name>A0ABR2I7V4_9PEZI</name>
<sequence length="450" mass="48923">MAFSFRMNQKKSPSKKRRPSSWLTTTITILVTMMAGFANARIHHLFVGNHPGPARLYALAFDDEPPYRLEVTANMSADANHAWIAFDANKTNVYGASLTKPAIASYEVVVTGNDGDSEGGQTKNVTLELRNSVAAAGACFNRTAAFVLPHPVYNRVYTGSWPGPEACAMALSTTPSSPSPEEGGSTKGGALQEVVQSWHYARNNSAIHGLALDPDGMTIYSADLSGDAIWSHSLSPDGTGRVVGLRGWYDLPAEQRGAHPRHLVVHPNGRVLYVVMEAANEVVAYAIDPELRVVARELSRHSLLPEGADPTKYWSTEVMLSRPFEGEKGTPKYLWATARAWPGNKDDGTENEPHPGFISAFRLGGETGDQIAEQLFRVPTTTLNGIANAISPAPWSEDWAAMTDIGTGYVQMWRMERTEEGDGTVRTTARDVARVDIKDGGCCANAIWYD</sequence>
<dbReference type="InterPro" id="IPR015943">
    <property type="entry name" value="WD40/YVTN_repeat-like_dom_sf"/>
</dbReference>
<evidence type="ECO:0000313" key="3">
    <source>
        <dbReference type="Proteomes" id="UP001390339"/>
    </source>
</evidence>
<evidence type="ECO:0000313" key="2">
    <source>
        <dbReference type="EMBL" id="KAK8859143.1"/>
    </source>
</evidence>
<dbReference type="PANTHER" id="PTHR30344:SF4">
    <property type="entry name" value="CYCLASE, PUTATIVE (AFU_ORTHOLOGUE AFUA_6G11580)-RELATED"/>
    <property type="match status" value="1"/>
</dbReference>
<dbReference type="InterPro" id="IPR050282">
    <property type="entry name" value="Cycloisomerase_2"/>
</dbReference>
<dbReference type="InterPro" id="IPR019405">
    <property type="entry name" value="Lactonase_7-beta_prop"/>
</dbReference>
<evidence type="ECO:0000256" key="1">
    <source>
        <dbReference type="ARBA" id="ARBA00005564"/>
    </source>
</evidence>